<dbReference type="Proteomes" id="UP000255207">
    <property type="component" value="Unassembled WGS sequence"/>
</dbReference>
<comment type="caution">
    <text evidence="2">The sequence shown here is derived from an EMBL/GenBank/DDBJ whole genome shotgun (WGS) entry which is preliminary data.</text>
</comment>
<dbReference type="AlphaFoldDB" id="A0A370L2V8"/>
<proteinExistence type="predicted"/>
<organism evidence="2 3">
    <name type="scientific">Bosea caraganae</name>
    <dbReference type="NCBI Taxonomy" id="2763117"/>
    <lineage>
        <taxon>Bacteria</taxon>
        <taxon>Pseudomonadati</taxon>
        <taxon>Pseudomonadota</taxon>
        <taxon>Alphaproteobacteria</taxon>
        <taxon>Hyphomicrobiales</taxon>
        <taxon>Boseaceae</taxon>
        <taxon>Bosea</taxon>
    </lineage>
</organism>
<sequence>MKGLRGYNRDKLGKVIFKEVAVTLREGDDIVGGVVGQVWCGWLFIQLFWIDEAFRGGDRGTELIGKLEDEARAVGATHAYVDTFSFQAPGFYEKRGYRIFGELENFPVGHSRFWLTKAL</sequence>
<evidence type="ECO:0000313" key="2">
    <source>
        <dbReference type="EMBL" id="RDJ22562.1"/>
    </source>
</evidence>
<dbReference type="SUPFAM" id="SSF55729">
    <property type="entry name" value="Acyl-CoA N-acyltransferases (Nat)"/>
    <property type="match status" value="1"/>
</dbReference>
<gene>
    <name evidence="2" type="ORF">DWE98_19200</name>
</gene>
<dbReference type="Gene3D" id="3.40.630.30">
    <property type="match status" value="1"/>
</dbReference>
<dbReference type="OrthoDB" id="9787920at2"/>
<keyword evidence="3" id="KW-1185">Reference proteome</keyword>
<protein>
    <submittedName>
        <fullName evidence="2">GNAT family N-acetyltransferase</fullName>
    </submittedName>
</protein>
<dbReference type="InterPro" id="IPR000182">
    <property type="entry name" value="GNAT_dom"/>
</dbReference>
<dbReference type="PROSITE" id="PS51186">
    <property type="entry name" value="GNAT"/>
    <property type="match status" value="1"/>
</dbReference>
<feature type="domain" description="N-acetyltransferase" evidence="1">
    <location>
        <begin position="1"/>
        <end position="119"/>
    </location>
</feature>
<evidence type="ECO:0000313" key="3">
    <source>
        <dbReference type="Proteomes" id="UP000255207"/>
    </source>
</evidence>
<dbReference type="InterPro" id="IPR016181">
    <property type="entry name" value="Acyl_CoA_acyltransferase"/>
</dbReference>
<accession>A0A370L2V8</accession>
<reference evidence="3" key="1">
    <citation type="submission" date="2018-07" db="EMBL/GenBank/DDBJ databases">
        <authorList>
            <person name="Safronova V.I."/>
            <person name="Chirak E.R."/>
            <person name="Sazanova A.L."/>
        </authorList>
    </citation>
    <scope>NUCLEOTIDE SEQUENCE [LARGE SCALE GENOMIC DNA]</scope>
    <source>
        <strain evidence="3">RCAM04685</strain>
    </source>
</reference>
<name>A0A370L2V8_9HYPH</name>
<dbReference type="EMBL" id="QQTP01000010">
    <property type="protein sequence ID" value="RDJ22562.1"/>
    <property type="molecule type" value="Genomic_DNA"/>
</dbReference>
<dbReference type="Pfam" id="PF00583">
    <property type="entry name" value="Acetyltransf_1"/>
    <property type="match status" value="1"/>
</dbReference>
<keyword evidence="2" id="KW-0808">Transferase</keyword>
<evidence type="ECO:0000259" key="1">
    <source>
        <dbReference type="PROSITE" id="PS51186"/>
    </source>
</evidence>
<dbReference type="GO" id="GO:0016747">
    <property type="term" value="F:acyltransferase activity, transferring groups other than amino-acyl groups"/>
    <property type="evidence" value="ECO:0007669"/>
    <property type="project" value="InterPro"/>
</dbReference>